<feature type="compositionally biased region" description="Acidic residues" evidence="3">
    <location>
        <begin position="200"/>
        <end position="228"/>
    </location>
</feature>
<dbReference type="Gene3D" id="1.20.5.1500">
    <property type="match status" value="1"/>
</dbReference>
<evidence type="ECO:0000256" key="2">
    <source>
        <dbReference type="RuleBase" id="RU003876"/>
    </source>
</evidence>
<evidence type="ECO:0000313" key="4">
    <source>
        <dbReference type="EMBL" id="TDH72378.1"/>
    </source>
</evidence>
<evidence type="ECO:0000313" key="5">
    <source>
        <dbReference type="Proteomes" id="UP000294530"/>
    </source>
</evidence>
<organism evidence="4 5">
    <name type="scientific">Bremia lactucae</name>
    <name type="common">Lettuce downy mildew</name>
    <dbReference type="NCBI Taxonomy" id="4779"/>
    <lineage>
        <taxon>Eukaryota</taxon>
        <taxon>Sar</taxon>
        <taxon>Stramenopiles</taxon>
        <taxon>Oomycota</taxon>
        <taxon>Peronosporomycetes</taxon>
        <taxon>Peronosporales</taxon>
        <taxon>Peronosporaceae</taxon>
        <taxon>Bremia</taxon>
    </lineage>
</organism>
<comment type="caution">
    <text evidence="4">The sequence shown here is derived from an EMBL/GenBank/DDBJ whole genome shotgun (WGS) entry which is preliminary data.</text>
</comment>
<evidence type="ECO:0008006" key="6">
    <source>
        <dbReference type="Google" id="ProtNLM"/>
    </source>
</evidence>
<dbReference type="Proteomes" id="UP000294530">
    <property type="component" value="Unassembled WGS sequence"/>
</dbReference>
<dbReference type="SUPFAM" id="SSF143113">
    <property type="entry name" value="NAP-like"/>
    <property type="match status" value="1"/>
</dbReference>
<evidence type="ECO:0000256" key="3">
    <source>
        <dbReference type="SAM" id="MobiDB-lite"/>
    </source>
</evidence>
<comment type="similarity">
    <text evidence="1 2">Belongs to the nucleosome assembly protein (NAP) family.</text>
</comment>
<dbReference type="EMBL" id="SHOA02000038">
    <property type="protein sequence ID" value="TDH72378.1"/>
    <property type="molecule type" value="Genomic_DNA"/>
</dbReference>
<dbReference type="Gene3D" id="3.30.1120.90">
    <property type="entry name" value="Nucleosome assembly protein"/>
    <property type="match status" value="1"/>
</dbReference>
<dbReference type="Pfam" id="PF00956">
    <property type="entry name" value="NAP"/>
    <property type="match status" value="1"/>
</dbReference>
<dbReference type="AlphaFoldDB" id="A0A976IIE3"/>
<dbReference type="GeneID" id="94346914"/>
<dbReference type="OrthoDB" id="19419at2759"/>
<sequence>MTNPPSPKRQRTDEKLHDEKVQNILESVKDVEKEIEKIDVEQAKEILVIETKYNAKKRPTYIKRNKLLADIPHFWKQVFMNHPLVGNYINEDDEILMSLLQTFDVNFINKDGSFKMEMTFQDNPFFSPPTLWKQVKFSEDGEEVEVTASEIFWKDKANMTEESEKYPFFQWFISTDGDQDVAEIIKEEVWKNPVSFYMLDEGEDDEDEEDEEDEDVGDGEDADSEDKE</sequence>
<proteinExistence type="inferred from homology"/>
<accession>A0A976IIE3</accession>
<gene>
    <name evidence="4" type="ORF">CCR75_003146</name>
</gene>
<name>A0A976IIE3_BRELC</name>
<dbReference type="KEGG" id="blac:94346914"/>
<dbReference type="PANTHER" id="PTHR11875">
    <property type="entry name" value="TESTIS-SPECIFIC Y-ENCODED PROTEIN"/>
    <property type="match status" value="1"/>
</dbReference>
<reference evidence="4 5" key="1">
    <citation type="journal article" date="2021" name="Genome Biol.">
        <title>AFLAP: assembly-free linkage analysis pipeline using k-mers from genome sequencing data.</title>
        <authorList>
            <person name="Fletcher K."/>
            <person name="Zhang L."/>
            <person name="Gil J."/>
            <person name="Han R."/>
            <person name="Cavanaugh K."/>
            <person name="Michelmore R."/>
        </authorList>
    </citation>
    <scope>NUCLEOTIDE SEQUENCE [LARGE SCALE GENOMIC DNA]</scope>
    <source>
        <strain evidence="4 5">SF5</strain>
    </source>
</reference>
<keyword evidence="5" id="KW-1185">Reference proteome</keyword>
<dbReference type="InterPro" id="IPR002164">
    <property type="entry name" value="NAP_family"/>
</dbReference>
<protein>
    <recommendedName>
        <fullName evidence="6">Nucleosome assembly protein</fullName>
    </recommendedName>
</protein>
<feature type="region of interest" description="Disordered" evidence="3">
    <location>
        <begin position="197"/>
        <end position="228"/>
    </location>
</feature>
<dbReference type="GO" id="GO:0005634">
    <property type="term" value="C:nucleus"/>
    <property type="evidence" value="ECO:0007669"/>
    <property type="project" value="InterPro"/>
</dbReference>
<dbReference type="InterPro" id="IPR037231">
    <property type="entry name" value="NAP-like_sf"/>
</dbReference>
<evidence type="ECO:0000256" key="1">
    <source>
        <dbReference type="ARBA" id="ARBA00009947"/>
    </source>
</evidence>
<dbReference type="GO" id="GO:0006334">
    <property type="term" value="P:nucleosome assembly"/>
    <property type="evidence" value="ECO:0007669"/>
    <property type="project" value="InterPro"/>
</dbReference>
<dbReference type="RefSeq" id="XP_067821877.1">
    <property type="nucleotide sequence ID" value="XM_067961243.1"/>
</dbReference>